<sequence>MTAGAVSKTTYDSASQAYTFAPIQAGPSVMDISYSGATGKYTVSVPDYPAGELERTGTNGNYDASGWTAIYSTTHRILGSAGPGTDGVSVTIDWPDNSTFSYTSFGNWYNLANTSTGSTYISGNFAYGVPSAPGDIPLTGTAHYTGSIRGGGNEAWFTWLTGTVAMDFDFADGTLDGEIDMAFNEYYDTGFDVPLLTFSETLFAQGSQVFSGKFDQAGVSRNTGFQGQFTGPGAAELLSSFSGELNRPGTDEWVPVGGVWIAKKQ</sequence>
<dbReference type="AlphaFoldDB" id="A0A7G9SCD6"/>
<evidence type="ECO:0000313" key="3">
    <source>
        <dbReference type="Proteomes" id="UP000515955"/>
    </source>
</evidence>
<dbReference type="RefSeq" id="WP_187542502.1">
    <property type="nucleotide sequence ID" value="NZ_CP060717.1"/>
</dbReference>
<dbReference type="Proteomes" id="UP000515955">
    <property type="component" value="Chromosome"/>
</dbReference>
<dbReference type="Gene3D" id="2.40.160.90">
    <property type="match status" value="1"/>
</dbReference>
<keyword evidence="3" id="KW-1185">Reference proteome</keyword>
<dbReference type="SUPFAM" id="SSF56925">
    <property type="entry name" value="OMPA-like"/>
    <property type="match status" value="1"/>
</dbReference>
<proteinExistence type="predicted"/>
<evidence type="ECO:0000313" key="2">
    <source>
        <dbReference type="EMBL" id="QNN65511.1"/>
    </source>
</evidence>
<protein>
    <recommendedName>
        <fullName evidence="1">Transferrin-binding protein B C-lobe/N-lobe beta-barrel domain-containing protein</fullName>
    </recommendedName>
</protein>
<evidence type="ECO:0000259" key="1">
    <source>
        <dbReference type="Pfam" id="PF01298"/>
    </source>
</evidence>
<feature type="domain" description="Transferrin-binding protein B C-lobe/N-lobe beta-barrel" evidence="1">
    <location>
        <begin position="136"/>
        <end position="264"/>
    </location>
</feature>
<reference evidence="2 3" key="1">
    <citation type="submission" date="2020-08" db="EMBL/GenBank/DDBJ databases">
        <title>Genome sequence of Sphingomonas rhizophila KACC 19189T.</title>
        <authorList>
            <person name="Hyun D.-W."/>
            <person name="Bae J.-W."/>
        </authorList>
    </citation>
    <scope>NUCLEOTIDE SEQUENCE [LARGE SCALE GENOMIC DNA]</scope>
    <source>
        <strain evidence="2 3">KACC 19189</strain>
    </source>
</reference>
<name>A0A7G9SCD6_9SPHN</name>
<gene>
    <name evidence="2" type="ORF">H9L12_02620</name>
</gene>
<dbReference type="KEGG" id="srhi:H9L12_02620"/>
<organism evidence="2 3">
    <name type="scientific">Sphingomonas rhizophila</name>
    <dbReference type="NCBI Taxonomy" id="2071607"/>
    <lineage>
        <taxon>Bacteria</taxon>
        <taxon>Pseudomonadati</taxon>
        <taxon>Pseudomonadota</taxon>
        <taxon>Alphaproteobacteria</taxon>
        <taxon>Sphingomonadales</taxon>
        <taxon>Sphingomonadaceae</taxon>
        <taxon>Sphingomonas</taxon>
    </lineage>
</organism>
<dbReference type="EMBL" id="CP060717">
    <property type="protein sequence ID" value="QNN65511.1"/>
    <property type="molecule type" value="Genomic_DNA"/>
</dbReference>
<dbReference type="InterPro" id="IPR001677">
    <property type="entry name" value="TbpB_B_D"/>
</dbReference>
<accession>A0A7G9SCD6</accession>
<dbReference type="Pfam" id="PF01298">
    <property type="entry name" value="TbpB_B_D"/>
    <property type="match status" value="1"/>
</dbReference>
<dbReference type="InterPro" id="IPR011250">
    <property type="entry name" value="OMP/PagP_B-barrel"/>
</dbReference>